<feature type="transmembrane region" description="Helical" evidence="2">
    <location>
        <begin position="12"/>
        <end position="34"/>
    </location>
</feature>
<feature type="compositionally biased region" description="Basic and acidic residues" evidence="1">
    <location>
        <begin position="195"/>
        <end position="215"/>
    </location>
</feature>
<feature type="transmembrane region" description="Helical" evidence="2">
    <location>
        <begin position="136"/>
        <end position="157"/>
    </location>
</feature>
<keyword evidence="2" id="KW-0812">Transmembrane</keyword>
<protein>
    <recommendedName>
        <fullName evidence="5">MARVEL domain-containing protein</fullName>
    </recommendedName>
</protein>
<evidence type="ECO:0008006" key="5">
    <source>
        <dbReference type="Google" id="ProtNLM"/>
    </source>
</evidence>
<dbReference type="EMBL" id="MU004666">
    <property type="protein sequence ID" value="KAF2647178.1"/>
    <property type="molecule type" value="Genomic_DNA"/>
</dbReference>
<evidence type="ECO:0000313" key="3">
    <source>
        <dbReference type="EMBL" id="KAF2647178.1"/>
    </source>
</evidence>
<dbReference type="PROSITE" id="PS51257">
    <property type="entry name" value="PROKAR_LIPOPROTEIN"/>
    <property type="match status" value="1"/>
</dbReference>
<keyword evidence="4" id="KW-1185">Reference proteome</keyword>
<feature type="transmembrane region" description="Helical" evidence="2">
    <location>
        <begin position="76"/>
        <end position="100"/>
    </location>
</feature>
<dbReference type="OrthoDB" id="5284712at2759"/>
<keyword evidence="2" id="KW-0472">Membrane</keyword>
<keyword evidence="2" id="KW-1133">Transmembrane helix</keyword>
<feature type="compositionally biased region" description="Gly residues" evidence="1">
    <location>
        <begin position="316"/>
        <end position="327"/>
    </location>
</feature>
<evidence type="ECO:0000256" key="2">
    <source>
        <dbReference type="SAM" id="Phobius"/>
    </source>
</evidence>
<evidence type="ECO:0000256" key="1">
    <source>
        <dbReference type="SAM" id="MobiDB-lite"/>
    </source>
</evidence>
<reference evidence="3" key="1">
    <citation type="journal article" date="2020" name="Stud. Mycol.">
        <title>101 Dothideomycetes genomes: a test case for predicting lifestyles and emergence of pathogens.</title>
        <authorList>
            <person name="Haridas S."/>
            <person name="Albert R."/>
            <person name="Binder M."/>
            <person name="Bloem J."/>
            <person name="Labutti K."/>
            <person name="Salamov A."/>
            <person name="Andreopoulos B."/>
            <person name="Baker S."/>
            <person name="Barry K."/>
            <person name="Bills G."/>
            <person name="Bluhm B."/>
            <person name="Cannon C."/>
            <person name="Castanera R."/>
            <person name="Culley D."/>
            <person name="Daum C."/>
            <person name="Ezra D."/>
            <person name="Gonzalez J."/>
            <person name="Henrissat B."/>
            <person name="Kuo A."/>
            <person name="Liang C."/>
            <person name="Lipzen A."/>
            <person name="Lutzoni F."/>
            <person name="Magnuson J."/>
            <person name="Mondo S."/>
            <person name="Nolan M."/>
            <person name="Ohm R."/>
            <person name="Pangilinan J."/>
            <person name="Park H.-J."/>
            <person name="Ramirez L."/>
            <person name="Alfaro M."/>
            <person name="Sun H."/>
            <person name="Tritt A."/>
            <person name="Yoshinaga Y."/>
            <person name="Zwiers L.-H."/>
            <person name="Turgeon B."/>
            <person name="Goodwin S."/>
            <person name="Spatafora J."/>
            <person name="Crous P."/>
            <person name="Grigoriev I."/>
        </authorList>
    </citation>
    <scope>NUCLEOTIDE SEQUENCE</scope>
    <source>
        <strain evidence="3">CBS 122681</strain>
    </source>
</reference>
<proteinExistence type="predicted"/>
<feature type="transmembrane region" description="Helical" evidence="2">
    <location>
        <begin position="46"/>
        <end position="64"/>
    </location>
</feature>
<dbReference type="Proteomes" id="UP000799324">
    <property type="component" value="Unassembled WGS sequence"/>
</dbReference>
<name>A0A6A6SLD6_9PLEO</name>
<gene>
    <name evidence="3" type="ORF">K491DRAFT_723649</name>
</gene>
<feature type="region of interest" description="Disordered" evidence="1">
    <location>
        <begin position="174"/>
        <end position="327"/>
    </location>
</feature>
<dbReference type="PANTHER" id="PTHR37451">
    <property type="entry name" value="MARVEL DOMAIN"/>
    <property type="match status" value="1"/>
</dbReference>
<dbReference type="AlphaFoldDB" id="A0A6A6SLD6"/>
<sequence length="327" mass="35691">MRVPQSYVQKCKVVAHTFQGLFIFVTGCVTLAVMTKGGTTGGGTKWLLALCFLSIPALIYLVMVPMWSRASRFANAYAFFAIDVVYALCWIISAITVGVWNGKGIRDGAKEQKKNASCDTFKYGSATKCSLSKATVGLAVVVFFLFLLTSCISFYYLKKFRTDGAMPYEGKAFNPHHLGGENPQKDPTWSTEIEPVDHRDSHDSFDDSRTERGGNQEEDEYALLHSTETDEGRHPGRPLSWGEDRRPVPPYASLHDEGPSALSPGGYDDYRPAQDTSYGGSGIGAARYGDGVEGMRRSPSPPPQLSMPDVGRPYGSNGGYSFSGGDR</sequence>
<organism evidence="3 4">
    <name type="scientific">Lophiostoma macrostomum CBS 122681</name>
    <dbReference type="NCBI Taxonomy" id="1314788"/>
    <lineage>
        <taxon>Eukaryota</taxon>
        <taxon>Fungi</taxon>
        <taxon>Dikarya</taxon>
        <taxon>Ascomycota</taxon>
        <taxon>Pezizomycotina</taxon>
        <taxon>Dothideomycetes</taxon>
        <taxon>Pleosporomycetidae</taxon>
        <taxon>Pleosporales</taxon>
        <taxon>Lophiostomataceae</taxon>
        <taxon>Lophiostoma</taxon>
    </lineage>
</organism>
<evidence type="ECO:0000313" key="4">
    <source>
        <dbReference type="Proteomes" id="UP000799324"/>
    </source>
</evidence>
<accession>A0A6A6SLD6</accession>
<dbReference type="PANTHER" id="PTHR37451:SF3">
    <property type="entry name" value="MARVEL DOMAIN-CONTAINING PROTEIN"/>
    <property type="match status" value="1"/>
</dbReference>